<protein>
    <submittedName>
        <fullName evidence="1">Uncharacterized protein</fullName>
    </submittedName>
</protein>
<dbReference type="EMBL" id="KN714763">
    <property type="protein sequence ID" value="KUI60955.1"/>
    <property type="molecule type" value="Genomic_DNA"/>
</dbReference>
<evidence type="ECO:0000313" key="1">
    <source>
        <dbReference type="EMBL" id="KUI60955.1"/>
    </source>
</evidence>
<evidence type="ECO:0000313" key="2">
    <source>
        <dbReference type="Proteomes" id="UP000078576"/>
    </source>
</evidence>
<sequence>MFADHDSAMDTVAKIQELDAAGNVLVLLAHDDSLGGRLPLFPERVNDWQSQRLCESTRWLFLKELGHAEP</sequence>
<name>A0A194VAF5_CYTMA</name>
<dbReference type="OrthoDB" id="10250730at2759"/>
<accession>A0A194VAF5</accession>
<proteinExistence type="predicted"/>
<dbReference type="STRING" id="694573.A0A194VAF5"/>
<dbReference type="Proteomes" id="UP000078576">
    <property type="component" value="Unassembled WGS sequence"/>
</dbReference>
<reference evidence="2" key="1">
    <citation type="submission" date="2014-12" db="EMBL/GenBank/DDBJ databases">
        <title>Genome Sequence of Valsa Canker Pathogens Uncovers a Specific Adaption of Colonization on Woody Bark.</title>
        <authorList>
            <person name="Yin Z."/>
            <person name="Liu H."/>
            <person name="Gao X."/>
            <person name="Li Z."/>
            <person name="Song N."/>
            <person name="Ke X."/>
            <person name="Dai Q."/>
            <person name="Wu Y."/>
            <person name="Sun Y."/>
            <person name="Xu J.-R."/>
            <person name="Kang Z.K."/>
            <person name="Wang L."/>
            <person name="Huang L."/>
        </authorList>
    </citation>
    <scope>NUCLEOTIDE SEQUENCE [LARGE SCALE GENOMIC DNA]</scope>
    <source>
        <strain evidence="2">SXYL134</strain>
    </source>
</reference>
<dbReference type="AlphaFoldDB" id="A0A194VAF5"/>
<gene>
    <name evidence="1" type="ORF">VP1G_08125</name>
</gene>
<keyword evidence="2" id="KW-1185">Reference proteome</keyword>
<organism evidence="1 2">
    <name type="scientific">Cytospora mali</name>
    <name type="common">Apple Valsa canker fungus</name>
    <name type="synonym">Valsa mali</name>
    <dbReference type="NCBI Taxonomy" id="578113"/>
    <lineage>
        <taxon>Eukaryota</taxon>
        <taxon>Fungi</taxon>
        <taxon>Dikarya</taxon>
        <taxon>Ascomycota</taxon>
        <taxon>Pezizomycotina</taxon>
        <taxon>Sordariomycetes</taxon>
        <taxon>Sordariomycetidae</taxon>
        <taxon>Diaporthales</taxon>
        <taxon>Cytosporaceae</taxon>
        <taxon>Cytospora</taxon>
    </lineage>
</organism>